<feature type="region of interest" description="Disordered" evidence="1">
    <location>
        <begin position="97"/>
        <end position="128"/>
    </location>
</feature>
<sequence>MMDSTSILNNINNTNDLKRDPLQSPVFKLRGLEMTVYGLEKENLELRQKIETQEKEINNFHKLISEYEFENGQHERRHAQLEEEILELRKQLKQYTNSGSNIHSNSFNNSNNSNNNNINVNNNNSTSNTVERDLSQMKIHDKEKEKLISEDLYLYTGRSFPSSPGTQVLANSTSFNSNHSVNLNESNNNIDHSEIPTILPNTPTITTNNSSNNINNNNNNNNSGSTRSPFQKGNNNKPPSSPTIVSCVSDGVSTGVNISMSPSPVIPQPRKKSIISLFSL</sequence>
<dbReference type="OrthoDB" id="20561at2759"/>
<evidence type="ECO:0000313" key="2">
    <source>
        <dbReference type="EMBL" id="KYR00699.1"/>
    </source>
</evidence>
<reference evidence="2 3" key="1">
    <citation type="submission" date="2015-12" db="EMBL/GenBank/DDBJ databases">
        <title>Dictyostelia acquired genes for synthesis and detection of signals that induce cell-type specialization by lateral gene transfer from prokaryotes.</title>
        <authorList>
            <person name="Gloeckner G."/>
            <person name="Schaap P."/>
        </authorList>
    </citation>
    <scope>NUCLEOTIDE SEQUENCE [LARGE SCALE GENOMIC DNA]</scope>
    <source>
        <strain evidence="2 3">TK</strain>
    </source>
</reference>
<evidence type="ECO:0000313" key="3">
    <source>
        <dbReference type="Proteomes" id="UP000076078"/>
    </source>
</evidence>
<evidence type="ECO:0000256" key="1">
    <source>
        <dbReference type="SAM" id="MobiDB-lite"/>
    </source>
</evidence>
<accession>A0A152A3B3</accession>
<name>A0A152A3B3_TIELA</name>
<dbReference type="Proteomes" id="UP000076078">
    <property type="component" value="Unassembled WGS sequence"/>
</dbReference>
<dbReference type="InParanoid" id="A0A152A3B3"/>
<dbReference type="OMA" id="LEMTVYG"/>
<gene>
    <name evidence="2" type="ORF">DLAC_02738</name>
</gene>
<dbReference type="AlphaFoldDB" id="A0A152A3B3"/>
<feature type="compositionally biased region" description="Low complexity" evidence="1">
    <location>
        <begin position="203"/>
        <end position="223"/>
    </location>
</feature>
<feature type="compositionally biased region" description="Polar residues" evidence="1">
    <location>
        <begin position="224"/>
        <end position="248"/>
    </location>
</feature>
<comment type="caution">
    <text evidence="2">The sequence shown here is derived from an EMBL/GenBank/DDBJ whole genome shotgun (WGS) entry which is preliminary data.</text>
</comment>
<keyword evidence="3" id="KW-1185">Reference proteome</keyword>
<dbReference type="EMBL" id="LODT01000013">
    <property type="protein sequence ID" value="KYR00699.1"/>
    <property type="molecule type" value="Genomic_DNA"/>
</dbReference>
<protein>
    <submittedName>
        <fullName evidence="2">Uncharacterized protein</fullName>
    </submittedName>
</protein>
<dbReference type="FunCoup" id="A0A152A3B3">
    <property type="interactions" value="170"/>
</dbReference>
<proteinExistence type="predicted"/>
<organism evidence="2 3">
    <name type="scientific">Tieghemostelium lacteum</name>
    <name type="common">Slime mold</name>
    <name type="synonym">Dictyostelium lacteum</name>
    <dbReference type="NCBI Taxonomy" id="361077"/>
    <lineage>
        <taxon>Eukaryota</taxon>
        <taxon>Amoebozoa</taxon>
        <taxon>Evosea</taxon>
        <taxon>Eumycetozoa</taxon>
        <taxon>Dictyostelia</taxon>
        <taxon>Dictyosteliales</taxon>
        <taxon>Raperosteliaceae</taxon>
        <taxon>Tieghemostelium</taxon>
    </lineage>
</organism>
<feature type="region of interest" description="Disordered" evidence="1">
    <location>
        <begin position="203"/>
        <end position="248"/>
    </location>
</feature>